<sequence>MKTKYDFFSDKSETVKHNFWNTFRQGPSSNATFQLRTLAKLSKVGFVGTLVGCTVLYGWDQYEQHKTRVIFDSTKPKGHATLERATALTPKDLDTWDYSKENSLVQRYGQGAMVKIGGGKKEGFRGIIPFPAWLTWLQPSEKVRSKPLDVSDVCHVGIVIEPVDGDKESRPLIIGRQSPMGPLPTLKSAIEAGWKQYVNPAPGLTITSVMTEKLKTTIANESPHIAKGTSFDATVIHDLAIPIEFVEQAIKAAEDDLNPVMTFAWDNCITTKSYVLLKLAQSVDEWAKSAKEDAPTREKADKFIIGCYTIIGDDMHRGYGTLNNPKIAHELEEFGKVTKRIGRDEENLNAKNKSVPTL</sequence>
<name>A0A317U622_9GAMM</name>
<keyword evidence="4" id="KW-1185">Reference proteome</keyword>
<dbReference type="EMBL" id="QHJG01000002">
    <property type="protein sequence ID" value="PWY57453.1"/>
    <property type="molecule type" value="Genomic_DNA"/>
</dbReference>
<dbReference type="AlphaFoldDB" id="A0A317U622"/>
<proteinExistence type="predicted"/>
<dbReference type="OrthoDB" id="9874193at2"/>
<dbReference type="Proteomes" id="UP000247152">
    <property type="component" value="Unassembled WGS sequence"/>
</dbReference>
<organism evidence="1 3">
    <name type="scientific">Legionella qingyii</name>
    <dbReference type="NCBI Taxonomy" id="2184757"/>
    <lineage>
        <taxon>Bacteria</taxon>
        <taxon>Pseudomonadati</taxon>
        <taxon>Pseudomonadota</taxon>
        <taxon>Gammaproteobacteria</taxon>
        <taxon>Legionellales</taxon>
        <taxon>Legionellaceae</taxon>
        <taxon>Legionella</taxon>
    </lineage>
</organism>
<protein>
    <submittedName>
        <fullName evidence="1">Uncharacterized protein</fullName>
    </submittedName>
</protein>
<comment type="caution">
    <text evidence="1">The sequence shown here is derived from an EMBL/GenBank/DDBJ whole genome shotgun (WGS) entry which is preliminary data.</text>
</comment>
<dbReference type="EMBL" id="RZGX01000001">
    <property type="protein sequence ID" value="RUR26535.1"/>
    <property type="molecule type" value="Genomic_DNA"/>
</dbReference>
<dbReference type="RefSeq" id="WP_110141285.1">
    <property type="nucleotide sequence ID" value="NZ_QHJG01000002.1"/>
</dbReference>
<dbReference type="Proteomes" id="UP000287374">
    <property type="component" value="Unassembled WGS sequence"/>
</dbReference>
<evidence type="ECO:0000313" key="3">
    <source>
        <dbReference type="Proteomes" id="UP000247152"/>
    </source>
</evidence>
<gene>
    <name evidence="1" type="ORF">DGG96_01690</name>
    <name evidence="2" type="ORF">ELY20_01055</name>
</gene>
<evidence type="ECO:0000313" key="4">
    <source>
        <dbReference type="Proteomes" id="UP000287374"/>
    </source>
</evidence>
<reference evidence="1 3" key="1">
    <citation type="submission" date="2018-05" db="EMBL/GenBank/DDBJ databases">
        <title>Legionella qingyii sp.nov., whole genome shotgun sequence.</title>
        <authorList>
            <person name="Wu H."/>
            <person name="Zhu Q."/>
            <person name="Hu C."/>
        </authorList>
    </citation>
    <scope>NUCLEOTIDE SEQUENCE [LARGE SCALE GENOMIC DNA]</scope>
    <source>
        <strain evidence="1 3">HEB18</strain>
    </source>
</reference>
<evidence type="ECO:0000313" key="2">
    <source>
        <dbReference type="EMBL" id="RUR26535.1"/>
    </source>
</evidence>
<accession>A0A317U622</accession>
<evidence type="ECO:0000313" key="1">
    <source>
        <dbReference type="EMBL" id="PWY57453.1"/>
    </source>
</evidence>
<reference evidence="2 4" key="2">
    <citation type="submission" date="2018-12" db="EMBL/GenBank/DDBJ databases">
        <title>Legionella sp,whole genome shotgun sequence.</title>
        <authorList>
            <person name="Wu H."/>
        </authorList>
    </citation>
    <scope>NUCLEOTIDE SEQUENCE [LARGE SCALE GENOMIC DNA]</scope>
    <source>
        <strain evidence="2">Km489</strain>
        <strain evidence="4">km489</strain>
    </source>
</reference>